<dbReference type="EMBL" id="SNWR01000002">
    <property type="protein sequence ID" value="TDO32899.1"/>
    <property type="molecule type" value="Genomic_DNA"/>
</dbReference>
<organism evidence="4 5">
    <name type="scientific">Paractinoplanes brasiliensis</name>
    <dbReference type="NCBI Taxonomy" id="52695"/>
    <lineage>
        <taxon>Bacteria</taxon>
        <taxon>Bacillati</taxon>
        <taxon>Actinomycetota</taxon>
        <taxon>Actinomycetes</taxon>
        <taxon>Micromonosporales</taxon>
        <taxon>Micromonosporaceae</taxon>
        <taxon>Paractinoplanes</taxon>
    </lineage>
</organism>
<dbReference type="Pfam" id="PF11611">
    <property type="entry name" value="DUF4352"/>
    <property type="match status" value="1"/>
</dbReference>
<proteinExistence type="predicted"/>
<sequence>MLVAGVAIVVLFLAGVAMQATGSPEQTAATTAPASRKPVEPGVGDRVRDGKFEFVVSGVDCSRTTVGSELLKRTAKGRYCVVSLSVRNIGDRSRYFVGGAQKAFDARGISYGNEEIAGIYANRNTQTFLDKLEPGERAAGKLVFDVPRGVRLTRLELHDSLLSGGADVHLGKR</sequence>
<accession>A0A4R6JB41</accession>
<comment type="caution">
    <text evidence="4">The sequence shown here is derived from an EMBL/GenBank/DDBJ whole genome shotgun (WGS) entry which is preliminary data.</text>
</comment>
<evidence type="ECO:0000313" key="4">
    <source>
        <dbReference type="EMBL" id="TDO32899.1"/>
    </source>
</evidence>
<feature type="signal peptide" evidence="2">
    <location>
        <begin position="1"/>
        <end position="19"/>
    </location>
</feature>
<dbReference type="Proteomes" id="UP000294901">
    <property type="component" value="Unassembled WGS sequence"/>
</dbReference>
<evidence type="ECO:0000256" key="1">
    <source>
        <dbReference type="ARBA" id="ARBA00022729"/>
    </source>
</evidence>
<dbReference type="Gene3D" id="2.60.40.1240">
    <property type="match status" value="1"/>
</dbReference>
<reference evidence="4 5" key="1">
    <citation type="submission" date="2019-03" db="EMBL/GenBank/DDBJ databases">
        <title>Sequencing the genomes of 1000 actinobacteria strains.</title>
        <authorList>
            <person name="Klenk H.-P."/>
        </authorList>
    </citation>
    <scope>NUCLEOTIDE SEQUENCE [LARGE SCALE GENOMIC DNA]</scope>
    <source>
        <strain evidence="4 5">DSM 43805</strain>
    </source>
</reference>
<feature type="chain" id="PRO_5020452287" evidence="2">
    <location>
        <begin position="20"/>
        <end position="173"/>
    </location>
</feature>
<dbReference type="InterPro" id="IPR029051">
    <property type="entry name" value="DUF4352"/>
</dbReference>
<protein>
    <submittedName>
        <fullName evidence="4">Uncharacterized protein DUF4352</fullName>
    </submittedName>
</protein>
<keyword evidence="1 2" id="KW-0732">Signal</keyword>
<keyword evidence="5" id="KW-1185">Reference proteome</keyword>
<evidence type="ECO:0000256" key="2">
    <source>
        <dbReference type="SAM" id="SignalP"/>
    </source>
</evidence>
<dbReference type="InterPro" id="IPR029050">
    <property type="entry name" value="Immunoprotect_excell_Ig-like"/>
</dbReference>
<gene>
    <name evidence="4" type="ORF">C8E87_8377</name>
</gene>
<evidence type="ECO:0000259" key="3">
    <source>
        <dbReference type="Pfam" id="PF11611"/>
    </source>
</evidence>
<feature type="domain" description="DUF4352" evidence="3">
    <location>
        <begin position="42"/>
        <end position="165"/>
    </location>
</feature>
<dbReference type="AlphaFoldDB" id="A0A4R6JB41"/>
<evidence type="ECO:0000313" key="5">
    <source>
        <dbReference type="Proteomes" id="UP000294901"/>
    </source>
</evidence>
<name>A0A4R6JB41_9ACTN</name>